<dbReference type="InterPro" id="IPR007375">
    <property type="entry name" value="SoxG"/>
</dbReference>
<protein>
    <submittedName>
        <fullName evidence="1">Sarcosine oxidase subunit gamma</fullName>
    </submittedName>
    <submittedName>
        <fullName evidence="2">Sarcosine oxidase, gamma subunit family</fullName>
    </submittedName>
</protein>
<dbReference type="STRING" id="540747.SAMN04488031_102822"/>
<dbReference type="Gene3D" id="3.30.70.1520">
    <property type="entry name" value="Heterotetrameric sarcosine oxidase"/>
    <property type="match status" value="1"/>
</dbReference>
<dbReference type="InterPro" id="IPR027266">
    <property type="entry name" value="TrmE/GcvT-like"/>
</dbReference>
<proteinExistence type="predicted"/>
<organism evidence="1 3">
    <name type="scientific">Roseovarius indicus</name>
    <dbReference type="NCBI Taxonomy" id="540747"/>
    <lineage>
        <taxon>Bacteria</taxon>
        <taxon>Pseudomonadati</taxon>
        <taxon>Pseudomonadota</taxon>
        <taxon>Alphaproteobacteria</taxon>
        <taxon>Rhodobacterales</taxon>
        <taxon>Roseobacteraceae</taxon>
        <taxon>Roseovarius</taxon>
    </lineage>
</organism>
<evidence type="ECO:0000313" key="3">
    <source>
        <dbReference type="Proteomes" id="UP000051401"/>
    </source>
</evidence>
<dbReference type="AlphaFoldDB" id="A0A0T5PF00"/>
<accession>A0A0T5PF00</accession>
<dbReference type="EMBL" id="CP031598">
    <property type="protein sequence ID" value="QEW28840.1"/>
    <property type="molecule type" value="Genomic_DNA"/>
</dbReference>
<dbReference type="Gene3D" id="3.30.1360.120">
    <property type="entry name" value="Probable tRNA modification gtpase trme, domain 1"/>
    <property type="match status" value="1"/>
</dbReference>
<gene>
    <name evidence="2" type="ORF">RIdsm_04680</name>
    <name evidence="1" type="ORF">XM52_02935</name>
</gene>
<dbReference type="Pfam" id="PF04268">
    <property type="entry name" value="SoxG"/>
    <property type="match status" value="1"/>
</dbReference>
<reference evidence="1 3" key="1">
    <citation type="submission" date="2015-04" db="EMBL/GenBank/DDBJ databases">
        <title>The draft genome sequence of Roseovarius indicus B108T.</title>
        <authorList>
            <person name="Li G."/>
            <person name="Lai Q."/>
            <person name="Shao Z."/>
            <person name="Yan P."/>
        </authorList>
    </citation>
    <scope>NUCLEOTIDE SEQUENCE [LARGE SCALE GENOMIC DNA]</scope>
    <source>
        <strain evidence="1 3">B108</strain>
    </source>
</reference>
<name>A0A0T5PF00_9RHOB</name>
<reference evidence="2 4" key="2">
    <citation type="submission" date="2018-08" db="EMBL/GenBank/DDBJ databases">
        <title>Genetic Globetrotter - A new plasmid hitch-hiking vast phylogenetic and geographic distances.</title>
        <authorList>
            <person name="Vollmers J."/>
            <person name="Petersen J."/>
        </authorList>
    </citation>
    <scope>NUCLEOTIDE SEQUENCE [LARGE SCALE GENOMIC DNA]</scope>
    <source>
        <strain evidence="2 4">DSM 26383</strain>
    </source>
</reference>
<dbReference type="SUPFAM" id="SSF103025">
    <property type="entry name" value="Folate-binding domain"/>
    <property type="match status" value="1"/>
</dbReference>
<dbReference type="PATRIC" id="fig|540747.5.peg.599"/>
<dbReference type="RefSeq" id="WP_057813064.1">
    <property type="nucleotide sequence ID" value="NZ_CP031598.1"/>
</dbReference>
<dbReference type="EMBL" id="LAXI01000001">
    <property type="protein sequence ID" value="KRS19799.1"/>
    <property type="molecule type" value="Genomic_DNA"/>
</dbReference>
<evidence type="ECO:0000313" key="1">
    <source>
        <dbReference type="EMBL" id="KRS19799.1"/>
    </source>
</evidence>
<evidence type="ECO:0000313" key="4">
    <source>
        <dbReference type="Proteomes" id="UP000325785"/>
    </source>
</evidence>
<sequence>MAEFSLTAAPPLAGVDEKFDGIHLRAPKDLAIVAVALRLGGEDAALTAIRKGYGADLPAPGKSVSAKEDGATLLRLAPDQAFILFHRAEPDAESVVAGRIGDTAYLTDQTDVWCGLEVSGPRARIALERICPIDIHADAFAVGDAARTVMEHLGTIILRTEQDTFLLLSASSSAGSFLHAVETSIRNVS</sequence>
<keyword evidence="3" id="KW-1185">Reference proteome</keyword>
<dbReference type="Proteomes" id="UP000051401">
    <property type="component" value="Unassembled WGS sequence"/>
</dbReference>
<evidence type="ECO:0000313" key="2">
    <source>
        <dbReference type="EMBL" id="QEW28840.1"/>
    </source>
</evidence>
<dbReference type="KEGG" id="rid:RIdsm_04680"/>
<dbReference type="Proteomes" id="UP000325785">
    <property type="component" value="Chromosome"/>
</dbReference>